<accession>A0A975XGX9</accession>
<proteinExistence type="predicted"/>
<gene>
    <name evidence="1" type="ORF">CBM2589_A90919</name>
</gene>
<evidence type="ECO:0000313" key="1">
    <source>
        <dbReference type="EMBL" id="SOY69584.1"/>
    </source>
</evidence>
<name>A0A975XGX9_9BURK</name>
<sequence>MCAAQRKNPATAGFFVFWRGIAAPRKFPPPFLLPAPFFVSSRAWPDPKPLVAADTRFAETGTQGCAAGRPTLGQRSQNRVRIIPLGLLRLDK</sequence>
<organism evidence="1 2">
    <name type="scientific">Cupriavidus taiwanensis</name>
    <dbReference type="NCBI Taxonomy" id="164546"/>
    <lineage>
        <taxon>Bacteria</taxon>
        <taxon>Pseudomonadati</taxon>
        <taxon>Pseudomonadota</taxon>
        <taxon>Betaproteobacteria</taxon>
        <taxon>Burkholderiales</taxon>
        <taxon>Burkholderiaceae</taxon>
        <taxon>Cupriavidus</taxon>
    </lineage>
</organism>
<dbReference type="EMBL" id="OFSP01000039">
    <property type="protein sequence ID" value="SOY69584.1"/>
    <property type="molecule type" value="Genomic_DNA"/>
</dbReference>
<dbReference type="AlphaFoldDB" id="A0A975XGX9"/>
<reference evidence="1 2" key="1">
    <citation type="submission" date="2018-01" db="EMBL/GenBank/DDBJ databases">
        <authorList>
            <person name="Clerissi C."/>
        </authorList>
    </citation>
    <scope>NUCLEOTIDE SEQUENCE [LARGE SCALE GENOMIC DNA]</scope>
    <source>
        <strain evidence="1">Cupriavidus taiwanensis STM 3521</strain>
    </source>
</reference>
<comment type="caution">
    <text evidence="1">The sequence shown here is derived from an EMBL/GenBank/DDBJ whole genome shotgun (WGS) entry which is preliminary data.</text>
</comment>
<dbReference type="Proteomes" id="UP000256297">
    <property type="component" value="Chromosome CBM2589_a"/>
</dbReference>
<protein>
    <submittedName>
        <fullName evidence="1">Uncharacterized protein</fullName>
    </submittedName>
</protein>
<evidence type="ECO:0000313" key="2">
    <source>
        <dbReference type="Proteomes" id="UP000256297"/>
    </source>
</evidence>